<dbReference type="SUPFAM" id="SSF52096">
    <property type="entry name" value="ClpP/crotonase"/>
    <property type="match status" value="1"/>
</dbReference>
<feature type="domain" description="Peptidase S49" evidence="6">
    <location>
        <begin position="102"/>
        <end position="252"/>
    </location>
</feature>
<dbReference type="RefSeq" id="WP_012109068.1">
    <property type="nucleotide sequence ID" value="NC_009714.1"/>
</dbReference>
<keyword evidence="5" id="KW-0472">Membrane</keyword>
<keyword evidence="5" id="KW-0812">Transmembrane</keyword>
<dbReference type="GO" id="GO:0006508">
    <property type="term" value="P:proteolysis"/>
    <property type="evidence" value="ECO:0007669"/>
    <property type="project" value="UniProtKB-KW"/>
</dbReference>
<dbReference type="EC" id="3.4.-.-" evidence="7"/>
<reference evidence="8" key="1">
    <citation type="submission" date="2007-07" db="EMBL/GenBank/DDBJ databases">
        <title>Complete genome sequence of Campylobacter hominis ATCC BAA-381, a commensal isolated from the human gastrointestinal tract.</title>
        <authorList>
            <person name="Fouts D.E."/>
            <person name="Mongodin E.F."/>
            <person name="Puiu D."/>
            <person name="Sebastian Y."/>
            <person name="Miller W.G."/>
            <person name="Mandrell R.E."/>
            <person name="Nelson K.E."/>
        </authorList>
    </citation>
    <scope>NUCLEOTIDE SEQUENCE [LARGE SCALE GENOMIC DNA]</scope>
    <source>
        <strain evidence="8">ATCC BAA-381 / DSM 21671 / CCUG 45161 / LMG 19568 / NCTC 13146 / CH001A</strain>
    </source>
</reference>
<keyword evidence="3 7" id="KW-0378">Hydrolase</keyword>
<dbReference type="EMBL" id="CP000776">
    <property type="protein sequence ID" value="ABS51528.1"/>
    <property type="molecule type" value="Genomic_DNA"/>
</dbReference>
<evidence type="ECO:0000256" key="2">
    <source>
        <dbReference type="ARBA" id="ARBA00022670"/>
    </source>
</evidence>
<evidence type="ECO:0000259" key="6">
    <source>
        <dbReference type="Pfam" id="PF01343"/>
    </source>
</evidence>
<dbReference type="InterPro" id="IPR004635">
    <property type="entry name" value="Pept_S49_SppA"/>
</dbReference>
<gene>
    <name evidence="7" type="primary">sppA</name>
    <name evidence="7" type="ordered locus">CHAB381_1213</name>
</gene>
<dbReference type="AlphaFoldDB" id="A7I2M6"/>
<dbReference type="CDD" id="cd07023">
    <property type="entry name" value="S49_Sppa_N_C"/>
    <property type="match status" value="1"/>
</dbReference>
<comment type="similarity">
    <text evidence="1">Belongs to the peptidase S49 family.</text>
</comment>
<evidence type="ECO:0000256" key="3">
    <source>
        <dbReference type="ARBA" id="ARBA00022801"/>
    </source>
</evidence>
<dbReference type="HOGENOM" id="CLU_046540_0_0_7"/>
<evidence type="ECO:0000313" key="7">
    <source>
        <dbReference type="EMBL" id="ABS51528.1"/>
    </source>
</evidence>
<dbReference type="OrthoDB" id="9764363at2"/>
<keyword evidence="5" id="KW-1133">Transmembrane helix</keyword>
<dbReference type="PANTHER" id="PTHR42987">
    <property type="entry name" value="PEPTIDASE S49"/>
    <property type="match status" value="1"/>
</dbReference>
<dbReference type="InterPro" id="IPR047272">
    <property type="entry name" value="S49_SppA_C"/>
</dbReference>
<dbReference type="Proteomes" id="UP000002407">
    <property type="component" value="Chromosome"/>
</dbReference>
<evidence type="ECO:0000256" key="4">
    <source>
        <dbReference type="ARBA" id="ARBA00022825"/>
    </source>
</evidence>
<dbReference type="Pfam" id="PF01343">
    <property type="entry name" value="Peptidase_S49"/>
    <property type="match status" value="1"/>
</dbReference>
<keyword evidence="4" id="KW-0720">Serine protease</keyword>
<dbReference type="PANTHER" id="PTHR42987:SF7">
    <property type="entry name" value="SIGNAL PEPTIDE PEPTIDASE SPPA-RELATED"/>
    <property type="match status" value="1"/>
</dbReference>
<dbReference type="STRING" id="360107.CHAB381_1213"/>
<dbReference type="GO" id="GO:0008236">
    <property type="term" value="F:serine-type peptidase activity"/>
    <property type="evidence" value="ECO:0007669"/>
    <property type="project" value="UniProtKB-KW"/>
</dbReference>
<dbReference type="Gene3D" id="3.90.226.10">
    <property type="entry name" value="2-enoyl-CoA Hydratase, Chain A, domain 1"/>
    <property type="match status" value="1"/>
</dbReference>
<dbReference type="InterPro" id="IPR029045">
    <property type="entry name" value="ClpP/crotonase-like_dom_sf"/>
</dbReference>
<evidence type="ECO:0000256" key="5">
    <source>
        <dbReference type="SAM" id="Phobius"/>
    </source>
</evidence>
<sequence length="291" mass="32443">MRVLKEIFGTLGEILGFINKYFKAMIFLLLVYLIFFTGQSDEIEQANLAEIRLNDAIMDANDVLEKIYASSDNENIKAVLFNIDSPGGALSPSVEISKAIKELNEKKPVIVYASGTMASGSYLSGVWARKILANEGSFIGSIGVIMQGANIENLANKIGISEQTVKAGEYKEAGTFMRAWNENERESLQNLVDKSYSFFVNEVANARHLNIDNNETWANARVFLADDALKLGLVDEISTYKRAKNETEKISGVLNPVWQEEPFYEKMLKRLETSTKSQILGTFTNKILAIN</sequence>
<evidence type="ECO:0000256" key="1">
    <source>
        <dbReference type="ARBA" id="ARBA00008683"/>
    </source>
</evidence>
<protein>
    <submittedName>
        <fullName evidence="7">Signal peptide peptidase SppA, 36K type</fullName>
        <ecNumber evidence="7">3.4.-.-</ecNumber>
    </submittedName>
</protein>
<dbReference type="KEGG" id="cha:CHAB381_1213"/>
<evidence type="ECO:0000313" key="8">
    <source>
        <dbReference type="Proteomes" id="UP000002407"/>
    </source>
</evidence>
<dbReference type="eggNOG" id="COG0616">
    <property type="taxonomic scope" value="Bacteria"/>
</dbReference>
<organism evidence="7 8">
    <name type="scientific">Campylobacter hominis (strain ATCC BAA-381 / DSM 21671 / CCUG 45161 / LMG 19568 / NCTC 13146 / CH001A)</name>
    <dbReference type="NCBI Taxonomy" id="360107"/>
    <lineage>
        <taxon>Bacteria</taxon>
        <taxon>Pseudomonadati</taxon>
        <taxon>Campylobacterota</taxon>
        <taxon>Epsilonproteobacteria</taxon>
        <taxon>Campylobacterales</taxon>
        <taxon>Campylobacteraceae</taxon>
        <taxon>Campylobacter</taxon>
    </lineage>
</organism>
<dbReference type="NCBIfam" id="TIGR00706">
    <property type="entry name" value="SppA_dom"/>
    <property type="match status" value="1"/>
</dbReference>
<keyword evidence="8" id="KW-1185">Reference proteome</keyword>
<keyword evidence="2" id="KW-0645">Protease</keyword>
<proteinExistence type="inferred from homology"/>
<dbReference type="InterPro" id="IPR002142">
    <property type="entry name" value="Peptidase_S49"/>
</dbReference>
<accession>A7I2M6</accession>
<name>A7I2M6_CAMHC</name>
<feature type="transmembrane region" description="Helical" evidence="5">
    <location>
        <begin position="21"/>
        <end position="38"/>
    </location>
</feature>